<keyword evidence="5 7" id="KW-0472">Membrane</keyword>
<evidence type="ECO:0000259" key="8">
    <source>
        <dbReference type="Pfam" id="PF12832"/>
    </source>
</evidence>
<keyword evidence="3 7" id="KW-0812">Transmembrane</keyword>
<evidence type="ECO:0000256" key="4">
    <source>
        <dbReference type="ARBA" id="ARBA00022989"/>
    </source>
</evidence>
<dbReference type="PANTHER" id="PTHR16172">
    <property type="entry name" value="MAJOR FACILITATOR SUPERFAMILY DOMAIN-CONTAINING PROTEIN 6-LIKE"/>
    <property type="match status" value="1"/>
</dbReference>
<name>A0ABD3P9V2_9STRA</name>
<dbReference type="Gene3D" id="1.20.1250.20">
    <property type="entry name" value="MFS general substrate transporter like domains"/>
    <property type="match status" value="2"/>
</dbReference>
<dbReference type="InterPro" id="IPR051717">
    <property type="entry name" value="MFS_MFSD6"/>
</dbReference>
<proteinExistence type="inferred from homology"/>
<feature type="domain" description="Major facilitator superfamily associated" evidence="8">
    <location>
        <begin position="104"/>
        <end position="454"/>
    </location>
</feature>
<reference evidence="9 10" key="1">
    <citation type="journal article" date="2020" name="G3 (Bethesda)">
        <title>Improved Reference Genome for Cyclotella cryptica CCMP332, a Model for Cell Wall Morphogenesis, Salinity Adaptation, and Lipid Production in Diatoms (Bacillariophyta).</title>
        <authorList>
            <person name="Roberts W.R."/>
            <person name="Downey K.M."/>
            <person name="Ruck E.C."/>
            <person name="Traller J.C."/>
            <person name="Alverson A.J."/>
        </authorList>
    </citation>
    <scope>NUCLEOTIDE SEQUENCE [LARGE SCALE GENOMIC DNA]</scope>
    <source>
        <strain evidence="9 10">CCMP332</strain>
    </source>
</reference>
<feature type="transmembrane region" description="Helical" evidence="7">
    <location>
        <begin position="59"/>
        <end position="77"/>
    </location>
</feature>
<feature type="transmembrane region" description="Helical" evidence="7">
    <location>
        <begin position="232"/>
        <end position="254"/>
    </location>
</feature>
<comment type="subcellular location">
    <subcellularLocation>
        <location evidence="1">Membrane</location>
        <topology evidence="1">Multi-pass membrane protein</topology>
    </subcellularLocation>
</comment>
<evidence type="ECO:0000256" key="7">
    <source>
        <dbReference type="SAM" id="Phobius"/>
    </source>
</evidence>
<feature type="transmembrane region" description="Helical" evidence="7">
    <location>
        <begin position="208"/>
        <end position="226"/>
    </location>
</feature>
<comment type="caution">
    <text evidence="9">The sequence shown here is derived from an EMBL/GenBank/DDBJ whole genome shotgun (WGS) entry which is preliminary data.</text>
</comment>
<evidence type="ECO:0000256" key="3">
    <source>
        <dbReference type="ARBA" id="ARBA00022692"/>
    </source>
</evidence>
<dbReference type="Pfam" id="PF12832">
    <property type="entry name" value="MFS_1_like"/>
    <property type="match status" value="1"/>
</dbReference>
<feature type="transmembrane region" description="Helical" evidence="7">
    <location>
        <begin position="463"/>
        <end position="482"/>
    </location>
</feature>
<protein>
    <recommendedName>
        <fullName evidence="8">Major facilitator superfamily associated domain-containing protein</fullName>
    </recommendedName>
</protein>
<feature type="transmembrane region" description="Helical" evidence="7">
    <location>
        <begin position="362"/>
        <end position="381"/>
    </location>
</feature>
<feature type="transmembrane region" description="Helical" evidence="7">
    <location>
        <begin position="284"/>
        <end position="308"/>
    </location>
</feature>
<organism evidence="9 10">
    <name type="scientific">Cyclotella cryptica</name>
    <dbReference type="NCBI Taxonomy" id="29204"/>
    <lineage>
        <taxon>Eukaryota</taxon>
        <taxon>Sar</taxon>
        <taxon>Stramenopiles</taxon>
        <taxon>Ochrophyta</taxon>
        <taxon>Bacillariophyta</taxon>
        <taxon>Coscinodiscophyceae</taxon>
        <taxon>Thalassiosirophycidae</taxon>
        <taxon>Stephanodiscales</taxon>
        <taxon>Stephanodiscaceae</taxon>
        <taxon>Cyclotella</taxon>
    </lineage>
</organism>
<accession>A0ABD3P9V2</accession>
<evidence type="ECO:0000256" key="6">
    <source>
        <dbReference type="SAM" id="MobiDB-lite"/>
    </source>
</evidence>
<dbReference type="PANTHER" id="PTHR16172:SF41">
    <property type="entry name" value="MAJOR FACILITATOR SUPERFAMILY DOMAIN-CONTAINING PROTEIN 6-LIKE"/>
    <property type="match status" value="1"/>
</dbReference>
<gene>
    <name evidence="9" type="ORF">HJC23_012164</name>
</gene>
<feature type="transmembrane region" description="Helical" evidence="7">
    <location>
        <begin position="169"/>
        <end position="187"/>
    </location>
</feature>
<evidence type="ECO:0000256" key="5">
    <source>
        <dbReference type="ARBA" id="ARBA00023136"/>
    </source>
</evidence>
<keyword evidence="10" id="KW-1185">Reference proteome</keyword>
<dbReference type="AlphaFoldDB" id="A0ABD3P9V2"/>
<evidence type="ECO:0000313" key="10">
    <source>
        <dbReference type="Proteomes" id="UP001516023"/>
    </source>
</evidence>
<evidence type="ECO:0000313" key="9">
    <source>
        <dbReference type="EMBL" id="KAL3784529.1"/>
    </source>
</evidence>
<evidence type="ECO:0000256" key="1">
    <source>
        <dbReference type="ARBA" id="ARBA00004141"/>
    </source>
</evidence>
<dbReference type="InterPro" id="IPR024989">
    <property type="entry name" value="MFS_assoc_dom"/>
</dbReference>
<dbReference type="Proteomes" id="UP001516023">
    <property type="component" value="Unassembled WGS sequence"/>
</dbReference>
<keyword evidence="4 7" id="KW-1133">Transmembrane helix</keyword>
<feature type="region of interest" description="Disordered" evidence="6">
    <location>
        <begin position="22"/>
        <end position="41"/>
    </location>
</feature>
<feature type="transmembrane region" description="Helical" evidence="7">
    <location>
        <begin position="144"/>
        <end position="163"/>
    </location>
</feature>
<evidence type="ECO:0000256" key="2">
    <source>
        <dbReference type="ARBA" id="ARBA00005241"/>
    </source>
</evidence>
<sequence length="494" mass="54723">MTTTASTMYAAFCAVKRKSSDATATNPKLPDSSTHRDSKSIRHECSDGFNSNKIRAVYFFYRFSTGCLIPFMTLYMVDILRPADVIDVTKITRMYSILPLFPVQHKGLSPNEIGSLQAIRPIVTLLCGPFWGSWSDRCGHKKTVLLFLYISSVVFRLCICFIGDSRSGFAIGLCASSMFYSAVPSILDSIVVSSMPESDRTNFGRMRLWGELGNGVASSVMMSVISNESYGFEFLFSVHAISSFIALACLILFVPEGSPTPVDRRAKESDTQQKPPEWNERLRVIIGDVQILTLFSLVVLMGYTLGFIENFCYMNMRQIYKDNGQLEIVGRDVSICRIFLSIGGILSWFFAGSWGKRFGTDVVMCAAVCCLPFCFFLYAGVTAELNYWTKAGFFMAESIRSGVYAALWSTATVRLNELSPPHMKSTMQSMMESTYRGFGHTSGAFFGGLLCKKYAVMSEAFTVAGRGLISFLVLVGTAMYVFPDRGEPGAPSFS</sequence>
<dbReference type="InterPro" id="IPR036259">
    <property type="entry name" value="MFS_trans_sf"/>
</dbReference>
<comment type="similarity">
    <text evidence="2">Belongs to the major facilitator superfamily. MFSD6 family.</text>
</comment>
<feature type="transmembrane region" description="Helical" evidence="7">
    <location>
        <begin position="328"/>
        <end position="350"/>
    </location>
</feature>
<dbReference type="EMBL" id="JABMIG020000234">
    <property type="protein sequence ID" value="KAL3784529.1"/>
    <property type="molecule type" value="Genomic_DNA"/>
</dbReference>
<dbReference type="SUPFAM" id="SSF103473">
    <property type="entry name" value="MFS general substrate transporter"/>
    <property type="match status" value="1"/>
</dbReference>
<dbReference type="GO" id="GO:0016020">
    <property type="term" value="C:membrane"/>
    <property type="evidence" value="ECO:0007669"/>
    <property type="project" value="UniProtKB-SubCell"/>
</dbReference>